<dbReference type="InterPro" id="IPR036641">
    <property type="entry name" value="HPT_dom_sf"/>
</dbReference>
<dbReference type="PANTHER" id="PTHR43395:SF1">
    <property type="entry name" value="CHEMOTAXIS PROTEIN CHEA"/>
    <property type="match status" value="1"/>
</dbReference>
<feature type="domain" description="Histidine kinase" evidence="10">
    <location>
        <begin position="152"/>
        <end position="403"/>
    </location>
</feature>
<evidence type="ECO:0000256" key="4">
    <source>
        <dbReference type="ARBA" id="ARBA00022553"/>
    </source>
</evidence>
<dbReference type="FunFam" id="3.30.565.10:FF:000016">
    <property type="entry name" value="Chemotaxis protein CheA, putative"/>
    <property type="match status" value="1"/>
</dbReference>
<dbReference type="SUPFAM" id="SSF55874">
    <property type="entry name" value="ATPase domain of HSP90 chaperone/DNA topoisomerase II/histidine kinase"/>
    <property type="match status" value="1"/>
</dbReference>
<keyword evidence="7" id="KW-0902">Two-component regulatory system</keyword>
<dbReference type="Gene3D" id="3.30.565.10">
    <property type="entry name" value="Histidine kinase-like ATPase, C-terminal domain"/>
    <property type="match status" value="1"/>
</dbReference>
<dbReference type="InterPro" id="IPR008207">
    <property type="entry name" value="Sig_transdc_His_kin_Hpt_dom"/>
</dbReference>
<gene>
    <name evidence="13" type="ORF">HUV48_07920</name>
</gene>
<comment type="caution">
    <text evidence="13">The sequence shown here is derived from an EMBL/GenBank/DDBJ whole genome shotgun (WGS) entry which is preliminary data.</text>
</comment>
<dbReference type="SUPFAM" id="SSF47226">
    <property type="entry name" value="Histidine-containing phosphotransfer domain, HPT domain"/>
    <property type="match status" value="1"/>
</dbReference>
<evidence type="ECO:0000256" key="9">
    <source>
        <dbReference type="PROSITE-ProRule" id="PRU00110"/>
    </source>
</evidence>
<dbReference type="SUPFAM" id="SSF47384">
    <property type="entry name" value="Homodimeric domain of signal transducing histidine kinase"/>
    <property type="match status" value="1"/>
</dbReference>
<dbReference type="CDD" id="cd16916">
    <property type="entry name" value="HATPase_CheA-like"/>
    <property type="match status" value="1"/>
</dbReference>
<evidence type="ECO:0000259" key="12">
    <source>
        <dbReference type="PROSITE" id="PS50894"/>
    </source>
</evidence>
<feature type="domain" description="HPt" evidence="12">
    <location>
        <begin position="1"/>
        <end position="101"/>
    </location>
</feature>
<dbReference type="SMART" id="SM00073">
    <property type="entry name" value="HPT"/>
    <property type="match status" value="1"/>
</dbReference>
<dbReference type="InterPro" id="IPR036890">
    <property type="entry name" value="HATPase_C_sf"/>
</dbReference>
<evidence type="ECO:0000256" key="8">
    <source>
        <dbReference type="ARBA" id="ARBA00035100"/>
    </source>
</evidence>
<evidence type="ECO:0000256" key="7">
    <source>
        <dbReference type="ARBA" id="ARBA00023012"/>
    </source>
</evidence>
<dbReference type="Gene3D" id="2.30.30.40">
    <property type="entry name" value="SH3 Domains"/>
    <property type="match status" value="1"/>
</dbReference>
<dbReference type="PANTHER" id="PTHR43395">
    <property type="entry name" value="SENSOR HISTIDINE KINASE CHEA"/>
    <property type="match status" value="1"/>
</dbReference>
<evidence type="ECO:0000259" key="11">
    <source>
        <dbReference type="PROSITE" id="PS50851"/>
    </source>
</evidence>
<dbReference type="SMART" id="SM00260">
    <property type="entry name" value="CheW"/>
    <property type="match status" value="1"/>
</dbReference>
<dbReference type="PROSITE" id="PS50109">
    <property type="entry name" value="HIS_KIN"/>
    <property type="match status" value="1"/>
</dbReference>
<evidence type="ECO:0000256" key="6">
    <source>
        <dbReference type="ARBA" id="ARBA00022777"/>
    </source>
</evidence>
<dbReference type="Pfam" id="PF02895">
    <property type="entry name" value="H-kinase_dim"/>
    <property type="match status" value="1"/>
</dbReference>
<dbReference type="InterPro" id="IPR004358">
    <property type="entry name" value="Sig_transdc_His_kin-like_C"/>
</dbReference>
<organism evidence="13 14">
    <name type="scientific">Qipengyuania atrilutea</name>
    <dbReference type="NCBI Taxonomy" id="2744473"/>
    <lineage>
        <taxon>Bacteria</taxon>
        <taxon>Pseudomonadati</taxon>
        <taxon>Pseudomonadota</taxon>
        <taxon>Alphaproteobacteria</taxon>
        <taxon>Sphingomonadales</taxon>
        <taxon>Erythrobacteraceae</taxon>
        <taxon>Qipengyuania</taxon>
    </lineage>
</organism>
<feature type="modified residue" description="Phosphohistidine" evidence="9">
    <location>
        <position position="44"/>
    </location>
</feature>
<name>A0A850H2Z9_9SPHN</name>
<evidence type="ECO:0000256" key="5">
    <source>
        <dbReference type="ARBA" id="ARBA00022679"/>
    </source>
</evidence>
<evidence type="ECO:0000256" key="2">
    <source>
        <dbReference type="ARBA" id="ARBA00012438"/>
    </source>
</evidence>
<dbReference type="PRINTS" id="PR00344">
    <property type="entry name" value="BCTRLSENSOR"/>
</dbReference>
<dbReference type="EMBL" id="JABWGV010000002">
    <property type="protein sequence ID" value="NVD44947.1"/>
    <property type="molecule type" value="Genomic_DNA"/>
</dbReference>
<keyword evidence="5" id="KW-0808">Transferase</keyword>
<reference evidence="13 14" key="1">
    <citation type="submission" date="2020-06" db="EMBL/GenBank/DDBJ databases">
        <title>Altererythrobacter sp. HHU K3-1.</title>
        <authorList>
            <person name="Zhang D."/>
            <person name="Xue H."/>
        </authorList>
    </citation>
    <scope>NUCLEOTIDE SEQUENCE [LARGE SCALE GENOMIC DNA]</scope>
    <source>
        <strain evidence="13 14">HHU K3-1</strain>
    </source>
</reference>
<dbReference type="InterPro" id="IPR036061">
    <property type="entry name" value="CheW-like_dom_sf"/>
</dbReference>
<dbReference type="Proteomes" id="UP000561438">
    <property type="component" value="Unassembled WGS sequence"/>
</dbReference>
<dbReference type="Pfam" id="PF01584">
    <property type="entry name" value="CheW"/>
    <property type="match status" value="1"/>
</dbReference>
<dbReference type="InterPro" id="IPR005467">
    <property type="entry name" value="His_kinase_dom"/>
</dbReference>
<dbReference type="EC" id="2.7.13.3" evidence="2"/>
<evidence type="ECO:0000313" key="14">
    <source>
        <dbReference type="Proteomes" id="UP000561438"/>
    </source>
</evidence>
<dbReference type="RefSeq" id="WP_176267228.1">
    <property type="nucleotide sequence ID" value="NZ_JABWGV010000002.1"/>
</dbReference>
<dbReference type="InterPro" id="IPR051315">
    <property type="entry name" value="Bact_Chemotaxis_CheA"/>
</dbReference>
<comment type="catalytic activity">
    <reaction evidence="1">
        <text>ATP + protein L-histidine = ADP + protein N-phospho-L-histidine.</text>
        <dbReference type="EC" id="2.7.13.3"/>
    </reaction>
</comment>
<dbReference type="InterPro" id="IPR036097">
    <property type="entry name" value="HisK_dim/P_sf"/>
</dbReference>
<sequence>MDDLLTEFLAETREMLGSISGAIVAWEADPSNRELLDSIFRFVHTVKGNCGFFDFPRLASLSHAAEGALGEVRAGRRQADPRLVTAVLAIIDRIAAMVDAIEADEEFPEGGDERLIVALDAGSDAVIDLPVKTDAEELGDGTAPARTSVNSGAARSIRLPVELLDRVMNGVSDMVLARNDLARRLRATEAASALESPFERLSGILAEVRESISQMRMHRIDHLYQSLPRLVRDLANELGKQVMIDFEGGDVEIDREIMEMIRDPMTHLLRNAIDHGLETPSQRIAAGKREIGMLTISARHSGNQIRVSVTDDGRGLDVDRIVAKAIENGLVTRAQADAMSEKQKLALIFAPGLSTADTISEISGRGVGMDVVRSNLERVGGSISVTSELGKRTTFDLQIPLTLSIVAGLTVSAGEQQFAIPQSYVLEIVRRKSANLRLTKMGDSRLVELRGKRIAYLSLAEVLGLEEAGDNDTICNTIIMLSAGSSEQFALGVDAIFDYEDLVVKPLAPAVMEAGFYAGTTLLENGLPILMLDVREIAAKSELASGNAALAAAGEDAHSEAEARRAPSLMIYRSMEGVKCAVRLPVIRRVETLKRADFDCHGEVPLVVLGDRLFPCLGISDPSKLGEQVRALRLSDGNSELLYAVKELIDTAELTSHVEPQGDSRFEGTVLIGGEAVRLLDVHGLFARHAAKMKQTDTDRPLCYLPDTDWSQTILMPLVEAAGYRISADPDAADVAILTEDTETHGAAARRIIRLRSEAQQGEAADETIYRYDKDALLAALLSAAKGAA</sequence>
<keyword evidence="4 9" id="KW-0597">Phosphoprotein</keyword>
<dbReference type="InterPro" id="IPR004105">
    <property type="entry name" value="CheA-like_dim"/>
</dbReference>
<dbReference type="PROSITE" id="PS50851">
    <property type="entry name" value="CHEW"/>
    <property type="match status" value="1"/>
</dbReference>
<dbReference type="GO" id="GO:0006935">
    <property type="term" value="P:chemotaxis"/>
    <property type="evidence" value="ECO:0007669"/>
    <property type="project" value="InterPro"/>
</dbReference>
<protein>
    <recommendedName>
        <fullName evidence="3">Chemotaxis protein CheA</fullName>
        <ecNumber evidence="2">2.7.13.3</ecNumber>
    </recommendedName>
</protein>
<dbReference type="Gene3D" id="1.10.287.560">
    <property type="entry name" value="Histidine kinase CheA-like, homodimeric domain"/>
    <property type="match status" value="1"/>
</dbReference>
<evidence type="ECO:0000313" key="13">
    <source>
        <dbReference type="EMBL" id="NVD44947.1"/>
    </source>
</evidence>
<evidence type="ECO:0000259" key="10">
    <source>
        <dbReference type="PROSITE" id="PS50109"/>
    </source>
</evidence>
<dbReference type="Gene3D" id="1.20.120.160">
    <property type="entry name" value="HPT domain"/>
    <property type="match status" value="1"/>
</dbReference>
<dbReference type="CDD" id="cd00088">
    <property type="entry name" value="HPT"/>
    <property type="match status" value="1"/>
</dbReference>
<dbReference type="Pfam" id="PF01627">
    <property type="entry name" value="Hpt"/>
    <property type="match status" value="1"/>
</dbReference>
<evidence type="ECO:0000256" key="3">
    <source>
        <dbReference type="ARBA" id="ARBA00021495"/>
    </source>
</evidence>
<dbReference type="InterPro" id="IPR003594">
    <property type="entry name" value="HATPase_dom"/>
</dbReference>
<dbReference type="PROSITE" id="PS50894">
    <property type="entry name" value="HPT"/>
    <property type="match status" value="1"/>
</dbReference>
<feature type="domain" description="CheW-like" evidence="11">
    <location>
        <begin position="405"/>
        <end position="543"/>
    </location>
</feature>
<dbReference type="Pfam" id="PF02518">
    <property type="entry name" value="HATPase_c"/>
    <property type="match status" value="1"/>
</dbReference>
<proteinExistence type="predicted"/>
<comment type="function">
    <text evidence="8">Involved in the transmission of sensory signals from the chemoreceptors to the flagellar motors. CheA is autophosphorylated; it can transfer its phosphate group to either CheB or CheY.</text>
</comment>
<dbReference type="SMART" id="SM00387">
    <property type="entry name" value="HATPase_c"/>
    <property type="match status" value="1"/>
</dbReference>
<dbReference type="GO" id="GO:0000155">
    <property type="term" value="F:phosphorelay sensor kinase activity"/>
    <property type="evidence" value="ECO:0007669"/>
    <property type="project" value="InterPro"/>
</dbReference>
<dbReference type="InterPro" id="IPR002545">
    <property type="entry name" value="CheW-lke_dom"/>
</dbReference>
<accession>A0A850H2Z9</accession>
<dbReference type="SMART" id="SM01231">
    <property type="entry name" value="H-kinase_dim"/>
    <property type="match status" value="1"/>
</dbReference>
<keyword evidence="6" id="KW-0418">Kinase</keyword>
<dbReference type="SUPFAM" id="SSF50341">
    <property type="entry name" value="CheW-like"/>
    <property type="match status" value="1"/>
</dbReference>
<dbReference type="GO" id="GO:0005737">
    <property type="term" value="C:cytoplasm"/>
    <property type="evidence" value="ECO:0007669"/>
    <property type="project" value="InterPro"/>
</dbReference>
<keyword evidence="14" id="KW-1185">Reference proteome</keyword>
<dbReference type="AlphaFoldDB" id="A0A850H2Z9"/>
<dbReference type="InterPro" id="IPR037006">
    <property type="entry name" value="CheA-like_homodim_sf"/>
</dbReference>
<evidence type="ECO:0000256" key="1">
    <source>
        <dbReference type="ARBA" id="ARBA00000085"/>
    </source>
</evidence>